<dbReference type="PANTHER" id="PTHR42920">
    <property type="entry name" value="OS03G0707200 PROTEIN-RELATED"/>
    <property type="match status" value="1"/>
</dbReference>
<dbReference type="PANTHER" id="PTHR42920:SF11">
    <property type="entry name" value="INNER MEMBRANE PROTEIN YTFF"/>
    <property type="match status" value="1"/>
</dbReference>
<dbReference type="EMBL" id="FO203527">
    <property type="protein sequence ID" value="CCO60627.1"/>
    <property type="molecule type" value="Genomic_DNA"/>
</dbReference>
<dbReference type="Pfam" id="PF00892">
    <property type="entry name" value="EamA"/>
    <property type="match status" value="2"/>
</dbReference>
<evidence type="ECO:0000256" key="3">
    <source>
        <dbReference type="ARBA" id="ARBA00022692"/>
    </source>
</evidence>
<dbReference type="STRING" id="28173.VIBNI_B0841"/>
<evidence type="ECO:0000259" key="7">
    <source>
        <dbReference type="Pfam" id="PF00892"/>
    </source>
</evidence>
<evidence type="ECO:0000256" key="4">
    <source>
        <dbReference type="ARBA" id="ARBA00022989"/>
    </source>
</evidence>
<evidence type="ECO:0000256" key="6">
    <source>
        <dbReference type="SAM" id="Phobius"/>
    </source>
</evidence>
<proteinExistence type="predicted"/>
<dbReference type="OrthoDB" id="4167046at2"/>
<dbReference type="GO" id="GO:0005886">
    <property type="term" value="C:plasma membrane"/>
    <property type="evidence" value="ECO:0007669"/>
    <property type="project" value="UniProtKB-SubCell"/>
</dbReference>
<name>U4K5P1_9VIBR</name>
<feature type="transmembrane region" description="Helical" evidence="6">
    <location>
        <begin position="33"/>
        <end position="54"/>
    </location>
</feature>
<keyword evidence="4 6" id="KW-1133">Transmembrane helix</keyword>
<dbReference type="KEGG" id="vni:VIBNI_B0841"/>
<keyword evidence="2" id="KW-1003">Cell membrane</keyword>
<comment type="subcellular location">
    <subcellularLocation>
        <location evidence="1">Cell membrane</location>
        <topology evidence="1">Multi-pass membrane protein</topology>
    </subcellularLocation>
</comment>
<feature type="transmembrane region" description="Helical" evidence="6">
    <location>
        <begin position="90"/>
        <end position="109"/>
    </location>
</feature>
<keyword evidence="3 6" id="KW-0812">Transmembrane</keyword>
<feature type="transmembrane region" description="Helical" evidence="6">
    <location>
        <begin position="66"/>
        <end position="84"/>
    </location>
</feature>
<dbReference type="RefSeq" id="WP_004400624.1">
    <property type="nucleotide sequence ID" value="NC_022543.1"/>
</dbReference>
<feature type="transmembrane region" description="Helical" evidence="6">
    <location>
        <begin position="210"/>
        <end position="229"/>
    </location>
</feature>
<dbReference type="Proteomes" id="UP000016895">
    <property type="component" value="Chromosome 2"/>
</dbReference>
<evidence type="ECO:0000313" key="9">
    <source>
        <dbReference type="Proteomes" id="UP000016895"/>
    </source>
</evidence>
<evidence type="ECO:0000256" key="2">
    <source>
        <dbReference type="ARBA" id="ARBA00022475"/>
    </source>
</evidence>
<evidence type="ECO:0000256" key="5">
    <source>
        <dbReference type="ARBA" id="ARBA00023136"/>
    </source>
</evidence>
<keyword evidence="9" id="KW-1185">Reference proteome</keyword>
<gene>
    <name evidence="8" type="ORF">VIBNI_B0841</name>
</gene>
<evidence type="ECO:0000256" key="1">
    <source>
        <dbReference type="ARBA" id="ARBA00004651"/>
    </source>
</evidence>
<dbReference type="SUPFAM" id="SSF103481">
    <property type="entry name" value="Multidrug resistance efflux transporter EmrE"/>
    <property type="match status" value="2"/>
</dbReference>
<feature type="domain" description="EamA" evidence="7">
    <location>
        <begin position="4"/>
        <end position="135"/>
    </location>
</feature>
<keyword evidence="5 6" id="KW-0472">Membrane</keyword>
<organism evidence="8 9">
    <name type="scientific">Vibrio nigripulchritudo</name>
    <dbReference type="NCBI Taxonomy" id="28173"/>
    <lineage>
        <taxon>Bacteria</taxon>
        <taxon>Pseudomonadati</taxon>
        <taxon>Pseudomonadota</taxon>
        <taxon>Gammaproteobacteria</taxon>
        <taxon>Vibrionales</taxon>
        <taxon>Vibrionaceae</taxon>
        <taxon>Vibrio</taxon>
    </lineage>
</organism>
<feature type="transmembrane region" description="Helical" evidence="6">
    <location>
        <begin position="181"/>
        <end position="198"/>
    </location>
</feature>
<accession>U4K5P1</accession>
<dbReference type="GeneID" id="97543904"/>
<reference evidence="8 9" key="1">
    <citation type="journal article" date="2013" name="ISME J.">
        <title>Comparative genomics of pathogenic lineages of Vibrio nigripulchritudo identifies virulence-associated traits.</title>
        <authorList>
            <person name="Goudenege D."/>
            <person name="Labreuche Y."/>
            <person name="Krin E."/>
            <person name="Ansquer D."/>
            <person name="Mangenot S."/>
            <person name="Calteau A."/>
            <person name="Medigue C."/>
            <person name="Mazel D."/>
            <person name="Polz M.F."/>
            <person name="Le Roux F."/>
        </authorList>
    </citation>
    <scope>NUCLEOTIDE SEQUENCE [LARGE SCALE GENOMIC DNA]</scope>
    <source>
        <strain evidence="9">SnF1</strain>
    </source>
</reference>
<evidence type="ECO:0000313" key="8">
    <source>
        <dbReference type="EMBL" id="CCO60627.1"/>
    </source>
</evidence>
<sequence>MYHLFPFFTVLIWSGNAIVNKMSADIVEPSAMSFYRWLLAVLILSPFCLRYTLAKRKIILPYIPKLLVLALLGMVLNQSLGYYAAQTTSVSNMALITSLVPLISIFLSVPLLRKKVSFLSVVGAAISLFGLAFMLGQGDVLFIFQQAITEGDLLMVLAAIVYALYCVLVKKWKMPFGNLQFIYLQGVLAVAMLAPLWLSSENLTPVDEALPLIAYAGFGASVIAPWLWVKAIDVLGADTSAMFLNLLPVLAVALAAALLDETIQLFHLIGGLFVISGVMMAQFKRKPAVTTPVVD</sequence>
<feature type="domain" description="EamA" evidence="7">
    <location>
        <begin position="151"/>
        <end position="280"/>
    </location>
</feature>
<feature type="transmembrane region" description="Helical" evidence="6">
    <location>
        <begin position="265"/>
        <end position="283"/>
    </location>
</feature>
<dbReference type="PATRIC" id="fig|1260221.3.peg.4474"/>
<feature type="transmembrane region" description="Helical" evidence="6">
    <location>
        <begin position="116"/>
        <end position="135"/>
    </location>
</feature>
<dbReference type="InterPro" id="IPR037185">
    <property type="entry name" value="EmrE-like"/>
</dbReference>
<protein>
    <submittedName>
        <fullName evidence="8">Putative Multidrug resistance efflux transporter EmrE</fullName>
    </submittedName>
</protein>
<feature type="transmembrane region" description="Helical" evidence="6">
    <location>
        <begin position="241"/>
        <end position="259"/>
    </location>
</feature>
<dbReference type="eggNOG" id="COG0697">
    <property type="taxonomic scope" value="Bacteria"/>
</dbReference>
<feature type="transmembrane region" description="Helical" evidence="6">
    <location>
        <begin position="147"/>
        <end position="169"/>
    </location>
</feature>
<dbReference type="AlphaFoldDB" id="U4K5P1"/>
<dbReference type="InterPro" id="IPR051258">
    <property type="entry name" value="Diverse_Substrate_Transporter"/>
</dbReference>
<dbReference type="InterPro" id="IPR000620">
    <property type="entry name" value="EamA_dom"/>
</dbReference>